<comment type="function">
    <text evidence="9">Required for the maintenance of the structure of the mitochondrial inner membrane. Involved in mitochondrial morphology. Causes growth arrest when highly overexpressed.</text>
</comment>
<protein>
    <recommendedName>
        <fullName evidence="10">Sensitive to high expression protein 9, mitochondrial</fullName>
    </recommendedName>
</protein>
<gene>
    <name evidence="13" type="ORF">FA13DRAFT_1640891</name>
</gene>
<dbReference type="EMBL" id="QPFP01000086">
    <property type="protein sequence ID" value="TEB22746.1"/>
    <property type="molecule type" value="Genomic_DNA"/>
</dbReference>
<feature type="coiled-coil region" evidence="11">
    <location>
        <begin position="289"/>
        <end position="331"/>
    </location>
</feature>
<evidence type="ECO:0000256" key="9">
    <source>
        <dbReference type="ARBA" id="ARBA00024807"/>
    </source>
</evidence>
<dbReference type="GO" id="GO:0005743">
    <property type="term" value="C:mitochondrial inner membrane"/>
    <property type="evidence" value="ECO:0007669"/>
    <property type="project" value="UniProtKB-SubCell"/>
</dbReference>
<keyword evidence="7 10" id="KW-0496">Mitochondrion</keyword>
<keyword evidence="8 10" id="KW-0472">Membrane</keyword>
<evidence type="ECO:0000256" key="11">
    <source>
        <dbReference type="SAM" id="Coils"/>
    </source>
</evidence>
<evidence type="ECO:0000256" key="12">
    <source>
        <dbReference type="SAM" id="MobiDB-lite"/>
    </source>
</evidence>
<dbReference type="STRING" id="71717.A0A4Y7SLL7"/>
<feature type="transmembrane region" description="Helical" evidence="10">
    <location>
        <begin position="260"/>
        <end position="280"/>
    </location>
</feature>
<keyword evidence="2 10" id="KW-0812">Transmembrane</keyword>
<sequence length="411" mass="45428">MSSATLEQLAEEALASRSKAQAPPSPPLEEDSSSKSSSSSSHPDPEITIEVAEIDPPKPTPSSSSPSPLSTPSSESTSSSSTTPLPLPTHNLAEVKERIKTWAEKAAVVIRGRADGFTSEAKVHFSQLGQHLNKATGYEEIEALKKDVVAQEQRINDTRVAARQAKVHYEEAVLQRATSQREVNDLLQRKSTWTDSDVSRFTTLVRQDHLYEQHEQAAKARVDESEDAVEREFSQLMRLILARYHEEQVWSDKIRSASTYGQMAALGLNLLVFLLAIVLVEPWKRKRLAQTFERKVEELSEDYAKMMEVQMRNVEEKLRGHEALLVKMAEDLAAKQEDSAPLQLPPTPAAVEGTGLEDVKIKVKVKEKEKTVHLRIPGVIDVPVSGRTLELAAVGTGTFIIGVVGSILMSR</sequence>
<reference evidence="13 14" key="1">
    <citation type="journal article" date="2019" name="Nat. Ecol. Evol.">
        <title>Megaphylogeny resolves global patterns of mushroom evolution.</title>
        <authorList>
            <person name="Varga T."/>
            <person name="Krizsan K."/>
            <person name="Foldi C."/>
            <person name="Dima B."/>
            <person name="Sanchez-Garcia M."/>
            <person name="Sanchez-Ramirez S."/>
            <person name="Szollosi G.J."/>
            <person name="Szarkandi J.G."/>
            <person name="Papp V."/>
            <person name="Albert L."/>
            <person name="Andreopoulos W."/>
            <person name="Angelini C."/>
            <person name="Antonin V."/>
            <person name="Barry K.W."/>
            <person name="Bougher N.L."/>
            <person name="Buchanan P."/>
            <person name="Buyck B."/>
            <person name="Bense V."/>
            <person name="Catcheside P."/>
            <person name="Chovatia M."/>
            <person name="Cooper J."/>
            <person name="Damon W."/>
            <person name="Desjardin D."/>
            <person name="Finy P."/>
            <person name="Geml J."/>
            <person name="Haridas S."/>
            <person name="Hughes K."/>
            <person name="Justo A."/>
            <person name="Karasinski D."/>
            <person name="Kautmanova I."/>
            <person name="Kiss B."/>
            <person name="Kocsube S."/>
            <person name="Kotiranta H."/>
            <person name="LaButti K.M."/>
            <person name="Lechner B.E."/>
            <person name="Liimatainen K."/>
            <person name="Lipzen A."/>
            <person name="Lukacs Z."/>
            <person name="Mihaltcheva S."/>
            <person name="Morgado L.N."/>
            <person name="Niskanen T."/>
            <person name="Noordeloos M.E."/>
            <person name="Ohm R.A."/>
            <person name="Ortiz-Santana B."/>
            <person name="Ovrebo C."/>
            <person name="Racz N."/>
            <person name="Riley R."/>
            <person name="Savchenko A."/>
            <person name="Shiryaev A."/>
            <person name="Soop K."/>
            <person name="Spirin V."/>
            <person name="Szebenyi C."/>
            <person name="Tomsovsky M."/>
            <person name="Tulloss R.E."/>
            <person name="Uehling J."/>
            <person name="Grigoriev I.V."/>
            <person name="Vagvolgyi C."/>
            <person name="Papp T."/>
            <person name="Martin F.M."/>
            <person name="Miettinen O."/>
            <person name="Hibbett D.S."/>
            <person name="Nagy L.G."/>
        </authorList>
    </citation>
    <scope>NUCLEOTIDE SEQUENCE [LARGE SCALE GENOMIC DNA]</scope>
    <source>
        <strain evidence="13 14">FP101781</strain>
    </source>
</reference>
<keyword evidence="3 10" id="KW-0999">Mitochondrion inner membrane</keyword>
<evidence type="ECO:0000313" key="13">
    <source>
        <dbReference type="EMBL" id="TEB22746.1"/>
    </source>
</evidence>
<evidence type="ECO:0000256" key="3">
    <source>
        <dbReference type="ARBA" id="ARBA00022792"/>
    </source>
</evidence>
<dbReference type="InterPro" id="IPR008839">
    <property type="entry name" value="MDM33_fungi"/>
</dbReference>
<comment type="similarity">
    <text evidence="1 10">Belongs to the SHE9 family.</text>
</comment>
<comment type="subcellular location">
    <subcellularLocation>
        <location evidence="10">Mitochondrion inner membrane</location>
        <topology evidence="10">Multi-pass membrane protein</topology>
    </subcellularLocation>
</comment>
<evidence type="ECO:0000256" key="7">
    <source>
        <dbReference type="ARBA" id="ARBA00023128"/>
    </source>
</evidence>
<dbReference type="OrthoDB" id="5595506at2759"/>
<dbReference type="GO" id="GO:0007007">
    <property type="term" value="P:inner mitochondrial membrane organization"/>
    <property type="evidence" value="ECO:0007669"/>
    <property type="project" value="TreeGrafter"/>
</dbReference>
<feature type="compositionally biased region" description="Low complexity" evidence="12">
    <location>
        <begin position="61"/>
        <end position="84"/>
    </location>
</feature>
<comment type="caution">
    <text evidence="13">The sequence shown here is derived from an EMBL/GenBank/DDBJ whole genome shotgun (WGS) entry which is preliminary data.</text>
</comment>
<keyword evidence="4 10" id="KW-0809">Transit peptide</keyword>
<accession>A0A4Y7SLL7</accession>
<dbReference type="AlphaFoldDB" id="A0A4Y7SLL7"/>
<evidence type="ECO:0000313" key="14">
    <source>
        <dbReference type="Proteomes" id="UP000298030"/>
    </source>
</evidence>
<feature type="transmembrane region" description="Helical" evidence="10">
    <location>
        <begin position="391"/>
        <end position="409"/>
    </location>
</feature>
<dbReference type="PANTHER" id="PTHR31961:SF3">
    <property type="entry name" value="SENSITIVE TO HIGH EXPRESSION PROTEIN 9, MITOCHONDRIAL"/>
    <property type="match status" value="1"/>
</dbReference>
<proteinExistence type="inferred from homology"/>
<name>A0A4Y7SLL7_COPMI</name>
<evidence type="ECO:0000256" key="2">
    <source>
        <dbReference type="ARBA" id="ARBA00022692"/>
    </source>
</evidence>
<keyword evidence="14" id="KW-1185">Reference proteome</keyword>
<dbReference type="PANTHER" id="PTHR31961">
    <property type="entry name" value="SENSITIVE TO HIGH EXPRESSION PROTEIN 9, MITOCHONDRIAL"/>
    <property type="match status" value="1"/>
</dbReference>
<dbReference type="Proteomes" id="UP000298030">
    <property type="component" value="Unassembled WGS sequence"/>
</dbReference>
<dbReference type="Pfam" id="PF05546">
    <property type="entry name" value="She9_MDM33"/>
    <property type="match status" value="1"/>
</dbReference>
<evidence type="ECO:0000256" key="4">
    <source>
        <dbReference type="ARBA" id="ARBA00022946"/>
    </source>
</evidence>
<evidence type="ECO:0000256" key="10">
    <source>
        <dbReference type="RuleBase" id="RU364128"/>
    </source>
</evidence>
<keyword evidence="5 10" id="KW-1133">Transmembrane helix</keyword>
<evidence type="ECO:0000256" key="5">
    <source>
        <dbReference type="ARBA" id="ARBA00022989"/>
    </source>
</evidence>
<feature type="region of interest" description="Disordered" evidence="12">
    <location>
        <begin position="1"/>
        <end position="91"/>
    </location>
</feature>
<evidence type="ECO:0000256" key="1">
    <source>
        <dbReference type="ARBA" id="ARBA00007472"/>
    </source>
</evidence>
<feature type="compositionally biased region" description="Low complexity" evidence="12">
    <location>
        <begin position="1"/>
        <end position="16"/>
    </location>
</feature>
<organism evidence="13 14">
    <name type="scientific">Coprinellus micaceus</name>
    <name type="common">Glistening ink-cap mushroom</name>
    <name type="synonym">Coprinus micaceus</name>
    <dbReference type="NCBI Taxonomy" id="71717"/>
    <lineage>
        <taxon>Eukaryota</taxon>
        <taxon>Fungi</taxon>
        <taxon>Dikarya</taxon>
        <taxon>Basidiomycota</taxon>
        <taxon>Agaricomycotina</taxon>
        <taxon>Agaricomycetes</taxon>
        <taxon>Agaricomycetidae</taxon>
        <taxon>Agaricales</taxon>
        <taxon>Agaricineae</taxon>
        <taxon>Psathyrellaceae</taxon>
        <taxon>Coprinellus</taxon>
    </lineage>
</organism>
<feature type="coiled-coil region" evidence="11">
    <location>
        <begin position="141"/>
        <end position="189"/>
    </location>
</feature>
<comment type="subunit">
    <text evidence="10">Homooligomer.</text>
</comment>
<keyword evidence="6 11" id="KW-0175">Coiled coil</keyword>
<evidence type="ECO:0000256" key="6">
    <source>
        <dbReference type="ARBA" id="ARBA00023054"/>
    </source>
</evidence>
<evidence type="ECO:0000256" key="8">
    <source>
        <dbReference type="ARBA" id="ARBA00023136"/>
    </source>
</evidence>